<feature type="compositionally biased region" description="Acidic residues" evidence="2">
    <location>
        <begin position="767"/>
        <end position="787"/>
    </location>
</feature>
<dbReference type="Proteomes" id="UP000772434">
    <property type="component" value="Unassembled WGS sequence"/>
</dbReference>
<dbReference type="InterPro" id="IPR007991">
    <property type="entry name" value="RNA_pol_I_trans_ini_fac_RRN3"/>
</dbReference>
<evidence type="ECO:0000313" key="4">
    <source>
        <dbReference type="Proteomes" id="UP000772434"/>
    </source>
</evidence>
<dbReference type="OrthoDB" id="26970at2759"/>
<evidence type="ECO:0000256" key="2">
    <source>
        <dbReference type="SAM" id="MobiDB-lite"/>
    </source>
</evidence>
<dbReference type="GO" id="GO:0001181">
    <property type="term" value="F:RNA polymerase I general transcription initiation factor activity"/>
    <property type="evidence" value="ECO:0007669"/>
    <property type="project" value="InterPro"/>
</dbReference>
<feature type="compositionally biased region" description="Polar residues" evidence="2">
    <location>
        <begin position="32"/>
        <end position="43"/>
    </location>
</feature>
<name>A0A9P5QA33_9AGAR</name>
<feature type="region of interest" description="Disordered" evidence="2">
    <location>
        <begin position="310"/>
        <end position="346"/>
    </location>
</feature>
<proteinExistence type="inferred from homology"/>
<feature type="compositionally biased region" description="Acidic residues" evidence="2">
    <location>
        <begin position="312"/>
        <end position="329"/>
    </location>
</feature>
<dbReference type="EMBL" id="JADNRY010000005">
    <property type="protein sequence ID" value="KAF9077097.1"/>
    <property type="molecule type" value="Genomic_DNA"/>
</dbReference>
<keyword evidence="3" id="KW-0396">Initiation factor</keyword>
<feature type="compositionally biased region" description="Basic and acidic residues" evidence="2">
    <location>
        <begin position="1"/>
        <end position="14"/>
    </location>
</feature>
<reference evidence="3" key="1">
    <citation type="submission" date="2020-11" db="EMBL/GenBank/DDBJ databases">
        <authorList>
            <consortium name="DOE Joint Genome Institute"/>
            <person name="Ahrendt S."/>
            <person name="Riley R."/>
            <person name="Andreopoulos W."/>
            <person name="Labutti K."/>
            <person name="Pangilinan J."/>
            <person name="Ruiz-Duenas F.J."/>
            <person name="Barrasa J.M."/>
            <person name="Sanchez-Garcia M."/>
            <person name="Camarero S."/>
            <person name="Miyauchi S."/>
            <person name="Serrano A."/>
            <person name="Linde D."/>
            <person name="Babiker R."/>
            <person name="Drula E."/>
            <person name="Ayuso-Fernandez I."/>
            <person name="Pacheco R."/>
            <person name="Padilla G."/>
            <person name="Ferreira P."/>
            <person name="Barriuso J."/>
            <person name="Kellner H."/>
            <person name="Castanera R."/>
            <person name="Alfaro M."/>
            <person name="Ramirez L."/>
            <person name="Pisabarro A.G."/>
            <person name="Kuo A."/>
            <person name="Tritt A."/>
            <person name="Lipzen A."/>
            <person name="He G."/>
            <person name="Yan M."/>
            <person name="Ng V."/>
            <person name="Cullen D."/>
            <person name="Martin F."/>
            <person name="Rosso M.-N."/>
            <person name="Henrissat B."/>
            <person name="Hibbett D."/>
            <person name="Martinez A.T."/>
            <person name="Grigoriev I.V."/>
        </authorList>
    </citation>
    <scope>NUCLEOTIDE SEQUENCE</scope>
    <source>
        <strain evidence="3">AH 40177</strain>
    </source>
</reference>
<evidence type="ECO:0000313" key="3">
    <source>
        <dbReference type="EMBL" id="KAF9077097.1"/>
    </source>
</evidence>
<dbReference type="GO" id="GO:0005634">
    <property type="term" value="C:nucleus"/>
    <property type="evidence" value="ECO:0007669"/>
    <property type="project" value="TreeGrafter"/>
</dbReference>
<organism evidence="3 4">
    <name type="scientific">Rhodocollybia butyracea</name>
    <dbReference type="NCBI Taxonomy" id="206335"/>
    <lineage>
        <taxon>Eukaryota</taxon>
        <taxon>Fungi</taxon>
        <taxon>Dikarya</taxon>
        <taxon>Basidiomycota</taxon>
        <taxon>Agaricomycotina</taxon>
        <taxon>Agaricomycetes</taxon>
        <taxon>Agaricomycetidae</taxon>
        <taxon>Agaricales</taxon>
        <taxon>Marasmiineae</taxon>
        <taxon>Omphalotaceae</taxon>
        <taxon>Rhodocollybia</taxon>
    </lineage>
</organism>
<evidence type="ECO:0000256" key="1">
    <source>
        <dbReference type="ARBA" id="ARBA00010098"/>
    </source>
</evidence>
<dbReference type="Pfam" id="PF05327">
    <property type="entry name" value="RRN3"/>
    <property type="match status" value="1"/>
</dbReference>
<accession>A0A9P5QA33</accession>
<dbReference type="GO" id="GO:0006361">
    <property type="term" value="P:transcription initiation at RNA polymerase I promoter"/>
    <property type="evidence" value="ECO:0007669"/>
    <property type="project" value="InterPro"/>
</dbReference>
<dbReference type="PANTHER" id="PTHR12790:SF0">
    <property type="entry name" value="RNA POLYMERASE I-SPECIFIC TRANSCRIPTION INITIATION FACTOR RRN3-RELATED"/>
    <property type="match status" value="1"/>
</dbReference>
<comment type="similarity">
    <text evidence="1">Belongs to the RRN3 family.</text>
</comment>
<dbReference type="PANTHER" id="PTHR12790">
    <property type="entry name" value="TRANSCRIPTION INITIATION FACTOR IA RRN3"/>
    <property type="match status" value="1"/>
</dbReference>
<keyword evidence="3" id="KW-0648">Protein biosynthesis</keyword>
<dbReference type="GO" id="GO:0001042">
    <property type="term" value="F:RNA polymerase I core binding"/>
    <property type="evidence" value="ECO:0007669"/>
    <property type="project" value="TreeGrafter"/>
</dbReference>
<dbReference type="GO" id="GO:0003743">
    <property type="term" value="F:translation initiation factor activity"/>
    <property type="evidence" value="ECO:0007669"/>
    <property type="project" value="UniProtKB-KW"/>
</dbReference>
<sequence length="840" mass="93253">MDPHSRFSHFDKRNPRAGPQSLSQKPRFMESIKTNLDGFSSAKQQDKKGTGSRDSTPIRPFVTNSRVKQDEKTRKDMYLAFGKNESFEELVSQFNPKRSPTELPFPQPAQLRLWILALSHVVSRLERTHSSLVEAIINLPWLTMDNATVRSYTVFIGMLLSARPEYLSLVLGKLSLGFTYQASFQALSASPAETSSSPLTRRLVYDRLHYLLRHLLSLIPTLPSTLMPLVSRNFPHKRQNQTAQTTYIRNILRISEYCPELADQILGVIVDRAIQIDVEIQIEIDDIEEAGAVQEQEDVFEIDPFDVVVGQEGDEDDSDTESSDDEFETFSDISSEGGDMDDDGGLAGKIDDLPVNYEHLREMVKKLDAILALVFEHFRATHAAVVQNSGDSDAATPSPLPELPPLPPISTAINPFFDLSPIVDSPPSNQAQLAQLNQLAFSSPVIPTQSASASPSWLSSNQPPMRLPTKKTLRHQFQSLLSIFDRTILRTFKSRYTQFLLFWYTSLDPEFSDIFQGMLVDRALFQPSNGHANSSPTPIVTRAAAASYIGSFVSRARFVDREGTRRVVGVLCQFLKVHLDGVESILKSATLTSNNSRAATEALNVIGDQNTVFYAVTQALFLIFCFRWRDLLEDDEEDGDITAVRFRDSKNGAAGKKWMKELDIVQRVVNCVLNPLKVCSPNVASQFARVAHATDFIYCYTILESNRRSEVSSSNDGLSHQISLSALTQGTNLTSELNTFFPFDPYKLPKSGAYIQKVYREWTSVAIDEESDDEDASDSDSDSDGEEQTAHPSSDFGIPISMSTTSQQNDAQGLGASFNAMSISPANAGMEAAEAAVAKT</sequence>
<feature type="region of interest" description="Disordered" evidence="2">
    <location>
        <begin position="767"/>
        <end position="813"/>
    </location>
</feature>
<feature type="region of interest" description="Disordered" evidence="2">
    <location>
        <begin position="1"/>
        <end position="61"/>
    </location>
</feature>
<comment type="caution">
    <text evidence="3">The sequence shown here is derived from an EMBL/GenBank/DDBJ whole genome shotgun (WGS) entry which is preliminary data.</text>
</comment>
<dbReference type="AlphaFoldDB" id="A0A9P5QA33"/>
<keyword evidence="4" id="KW-1185">Reference proteome</keyword>
<feature type="compositionally biased region" description="Polar residues" evidence="2">
    <location>
        <begin position="801"/>
        <end position="811"/>
    </location>
</feature>
<gene>
    <name evidence="3" type="ORF">BDP27DRAFT_1313134</name>
</gene>
<protein>
    <submittedName>
        <fullName evidence="3">RNA polymerase I-specific transcription initiation factor RRN3</fullName>
    </submittedName>
</protein>